<evidence type="ECO:0000256" key="4">
    <source>
        <dbReference type="SAM" id="Phobius"/>
    </source>
</evidence>
<evidence type="ECO:0000256" key="1">
    <source>
        <dbReference type="ARBA" id="ARBA00012528"/>
    </source>
</evidence>
<proteinExistence type="predicted"/>
<dbReference type="InterPro" id="IPR000160">
    <property type="entry name" value="GGDEF_dom"/>
</dbReference>
<comment type="caution">
    <text evidence="6">The sequence shown here is derived from an EMBL/GenBank/DDBJ whole genome shotgun (WGS) entry which is preliminary data.</text>
</comment>
<dbReference type="Pfam" id="PF00990">
    <property type="entry name" value="GGDEF"/>
    <property type="match status" value="1"/>
</dbReference>
<accession>A0A1F6T4I1</accession>
<evidence type="ECO:0000259" key="5">
    <source>
        <dbReference type="PROSITE" id="PS50887"/>
    </source>
</evidence>
<dbReference type="STRING" id="1817756.A2140_03120"/>
<dbReference type="InterPro" id="IPR029787">
    <property type="entry name" value="Nucleotide_cyclase"/>
</dbReference>
<evidence type="ECO:0000313" key="6">
    <source>
        <dbReference type="EMBL" id="OGI40030.1"/>
    </source>
</evidence>
<name>A0A1F6T4I1_9PROT</name>
<keyword evidence="4" id="KW-1133">Transmembrane helix</keyword>
<dbReference type="NCBIfam" id="TIGR00254">
    <property type="entry name" value="GGDEF"/>
    <property type="match status" value="1"/>
</dbReference>
<dbReference type="EC" id="2.7.7.65" evidence="1"/>
<keyword evidence="4" id="KW-0812">Transmembrane</keyword>
<feature type="region of interest" description="Disordered" evidence="3">
    <location>
        <begin position="246"/>
        <end position="270"/>
    </location>
</feature>
<reference evidence="6 7" key="1">
    <citation type="journal article" date="2016" name="Nat. Commun.">
        <title>Thousands of microbial genomes shed light on interconnected biogeochemical processes in an aquifer system.</title>
        <authorList>
            <person name="Anantharaman K."/>
            <person name="Brown C.T."/>
            <person name="Hug L.A."/>
            <person name="Sharon I."/>
            <person name="Castelle C.J."/>
            <person name="Probst A.J."/>
            <person name="Thomas B.C."/>
            <person name="Singh A."/>
            <person name="Wilkins M.J."/>
            <person name="Karaoz U."/>
            <person name="Brodie E.L."/>
            <person name="Williams K.H."/>
            <person name="Hubbard S.S."/>
            <person name="Banfield J.F."/>
        </authorList>
    </citation>
    <scope>NUCLEOTIDE SEQUENCE [LARGE SCALE GENOMIC DNA]</scope>
</reference>
<dbReference type="InterPro" id="IPR050469">
    <property type="entry name" value="Diguanylate_Cyclase"/>
</dbReference>
<evidence type="ECO:0000313" key="7">
    <source>
        <dbReference type="Proteomes" id="UP000178379"/>
    </source>
</evidence>
<organism evidence="6 7">
    <name type="scientific">Candidatus Muproteobacteria bacterium RBG_16_62_13</name>
    <dbReference type="NCBI Taxonomy" id="1817756"/>
    <lineage>
        <taxon>Bacteria</taxon>
        <taxon>Pseudomonadati</taxon>
        <taxon>Pseudomonadota</taxon>
        <taxon>Candidatus Muproteobacteria</taxon>
    </lineage>
</organism>
<comment type="catalytic activity">
    <reaction evidence="2">
        <text>2 GTP = 3',3'-c-di-GMP + 2 diphosphate</text>
        <dbReference type="Rhea" id="RHEA:24898"/>
        <dbReference type="ChEBI" id="CHEBI:33019"/>
        <dbReference type="ChEBI" id="CHEBI:37565"/>
        <dbReference type="ChEBI" id="CHEBI:58805"/>
        <dbReference type="EC" id="2.7.7.65"/>
    </reaction>
</comment>
<feature type="transmembrane region" description="Helical" evidence="4">
    <location>
        <begin position="12"/>
        <end position="41"/>
    </location>
</feature>
<dbReference type="AlphaFoldDB" id="A0A1F6T4I1"/>
<dbReference type="EMBL" id="MFSQ01000073">
    <property type="protein sequence ID" value="OGI40030.1"/>
    <property type="molecule type" value="Genomic_DNA"/>
</dbReference>
<keyword evidence="4" id="KW-0472">Membrane</keyword>
<protein>
    <recommendedName>
        <fullName evidence="1">diguanylate cyclase</fullName>
        <ecNumber evidence="1">2.7.7.65</ecNumber>
    </recommendedName>
</protein>
<dbReference type="CDD" id="cd01949">
    <property type="entry name" value="GGDEF"/>
    <property type="match status" value="1"/>
</dbReference>
<dbReference type="SMART" id="SM00267">
    <property type="entry name" value="GGDEF"/>
    <property type="match status" value="1"/>
</dbReference>
<dbReference type="PANTHER" id="PTHR45138">
    <property type="entry name" value="REGULATORY COMPONENTS OF SENSORY TRANSDUCTION SYSTEM"/>
    <property type="match status" value="1"/>
</dbReference>
<evidence type="ECO:0000256" key="2">
    <source>
        <dbReference type="ARBA" id="ARBA00034247"/>
    </source>
</evidence>
<gene>
    <name evidence="6" type="ORF">A2140_03120</name>
</gene>
<dbReference type="PANTHER" id="PTHR45138:SF9">
    <property type="entry name" value="DIGUANYLATE CYCLASE DGCM-RELATED"/>
    <property type="match status" value="1"/>
</dbReference>
<dbReference type="InterPro" id="IPR043128">
    <property type="entry name" value="Rev_trsase/Diguanyl_cyclase"/>
</dbReference>
<evidence type="ECO:0000256" key="3">
    <source>
        <dbReference type="SAM" id="MobiDB-lite"/>
    </source>
</evidence>
<feature type="transmembrane region" description="Helical" evidence="4">
    <location>
        <begin position="47"/>
        <end position="70"/>
    </location>
</feature>
<feature type="domain" description="GGDEF" evidence="5">
    <location>
        <begin position="123"/>
        <end position="255"/>
    </location>
</feature>
<dbReference type="PROSITE" id="PS50887">
    <property type="entry name" value="GGDEF"/>
    <property type="match status" value="1"/>
</dbReference>
<dbReference type="SUPFAM" id="SSF55073">
    <property type="entry name" value="Nucleotide cyclase"/>
    <property type="match status" value="1"/>
</dbReference>
<dbReference type="GO" id="GO:0052621">
    <property type="term" value="F:diguanylate cyclase activity"/>
    <property type="evidence" value="ECO:0007669"/>
    <property type="project" value="UniProtKB-EC"/>
</dbReference>
<dbReference type="Gene3D" id="3.30.70.270">
    <property type="match status" value="1"/>
</dbReference>
<sequence>MSNTPSSPQATALRAAIAMAIYVFLAAITVRVILAAAGVVALSFRELLIEAALLAALAALPSYGFVLVLARREEKKPAARLPAAAPVATLPPAITDPLTGLLDRRAITVSLLDAMSQSSRYRTPMCLAMADVDRFQAFNDKFGDQTGDRLLADIAGVLSNELRMPDKAARFASDQFMFLFPHTKLAQARKIADRFRLAVQRARLSADGESLKTTMSFGVVEVHPGEDLEQLLGRADRTLAAAKAAGRNQVAVDNGRRPASPAGKRSARLA</sequence>
<dbReference type="Proteomes" id="UP000178379">
    <property type="component" value="Unassembled WGS sequence"/>
</dbReference>